<name>A0A0F9SZ42_9ZZZZ</name>
<dbReference type="AlphaFoldDB" id="A0A0F9SZ42"/>
<proteinExistence type="predicted"/>
<comment type="caution">
    <text evidence="1">The sequence shown here is derived from an EMBL/GenBank/DDBJ whole genome shotgun (WGS) entry which is preliminary data.</text>
</comment>
<protein>
    <submittedName>
        <fullName evidence="1">Uncharacterized protein</fullName>
    </submittedName>
</protein>
<accession>A0A0F9SZ42</accession>
<reference evidence="1" key="1">
    <citation type="journal article" date="2015" name="Nature">
        <title>Complex archaea that bridge the gap between prokaryotes and eukaryotes.</title>
        <authorList>
            <person name="Spang A."/>
            <person name="Saw J.H."/>
            <person name="Jorgensen S.L."/>
            <person name="Zaremba-Niedzwiedzka K."/>
            <person name="Martijn J."/>
            <person name="Lind A.E."/>
            <person name="van Eijk R."/>
            <person name="Schleper C."/>
            <person name="Guy L."/>
            <person name="Ettema T.J."/>
        </authorList>
    </citation>
    <scope>NUCLEOTIDE SEQUENCE</scope>
</reference>
<organism evidence="1">
    <name type="scientific">marine sediment metagenome</name>
    <dbReference type="NCBI Taxonomy" id="412755"/>
    <lineage>
        <taxon>unclassified sequences</taxon>
        <taxon>metagenomes</taxon>
        <taxon>ecological metagenomes</taxon>
    </lineage>
</organism>
<evidence type="ECO:0000313" key="1">
    <source>
        <dbReference type="EMBL" id="KKN34513.1"/>
    </source>
</evidence>
<dbReference type="EMBL" id="LAZR01002100">
    <property type="protein sequence ID" value="KKN34513.1"/>
    <property type="molecule type" value="Genomic_DNA"/>
</dbReference>
<gene>
    <name evidence="1" type="ORF">LCGC14_0793080</name>
</gene>
<sequence length="65" mass="6499">MGHSWRGSGTVFCVSCWGQMSPSLTLGIVVTSGVGVVEGVSGSTAGPSCMSTNKAITLHTASNLV</sequence>